<dbReference type="SUPFAM" id="SSF48452">
    <property type="entry name" value="TPR-like"/>
    <property type="match status" value="1"/>
</dbReference>
<reference evidence="1" key="1">
    <citation type="submission" date="2023-07" db="EMBL/GenBank/DDBJ databases">
        <title>Functional and genomic diversity of the sorghum phyllosphere microbiome.</title>
        <authorList>
            <person name="Shade A."/>
        </authorList>
    </citation>
    <scope>NUCLEOTIDE SEQUENCE</scope>
    <source>
        <strain evidence="1">SORGH_AS_0457</strain>
    </source>
</reference>
<comment type="caution">
    <text evidence="1">The sequence shown here is derived from an EMBL/GenBank/DDBJ whole genome shotgun (WGS) entry which is preliminary data.</text>
</comment>
<name>A0AAP5AJW1_9GAMM</name>
<dbReference type="InterPro" id="IPR011990">
    <property type="entry name" value="TPR-like_helical_dom_sf"/>
</dbReference>
<dbReference type="RefSeq" id="WP_307107253.1">
    <property type="nucleotide sequence ID" value="NZ_JAUTAS010000001.1"/>
</dbReference>
<proteinExistence type="predicted"/>
<gene>
    <name evidence="1" type="ORF">QE424_002487</name>
</gene>
<dbReference type="Gene3D" id="1.25.40.10">
    <property type="entry name" value="Tetratricopeptide repeat domain"/>
    <property type="match status" value="1"/>
</dbReference>
<dbReference type="AlphaFoldDB" id="A0AAP5AJW1"/>
<sequence>MDIWNWVEKLQDDLGEAGQAQSAQLLTRLTDEVCELRIDRVDALLPEARALGKTLGNPWLDVFVGHWEMRNRVGNRLEGESALGDAVALFERAHRADTVECPQSVCVTQDLAACYGNIDGPGWVPERIEVCEETLGRIDPSWACFQCLSCEKADALLDDGNPQGALDYLDVQAGTVLAHGGKVYDSFPEMRIKILLASGRAAEALALIDARQAEVEAEGDYEPANCTVPRRLSRAWALAQLGRDEEALEALVPWNQVSPNYRRMWAHTAALLVRSAPERNGWDLGRRMSATLAHYAQVGAHRFVIEIAGLCVDMALQRGAVWTAQRHLALARQHLDGLRQDLGARDAVAAMAARIDAAPAAAALPVPAEALLDWLVGEGAQNEGRDPEREAQWLLQAVAARPDDAALLDVAASALAACGAEEEALALLWAFVQRHPHEDASPAYSLMRLLVQRGDLGELERLVQHYQAQVPVFALWCQAQIAQKQSDWAALEQACSALLALSPGSHGARNLLAMALMAMQRFPDAAAQYRHLTEVLEEPRSAHWDHMTAASAARDWAAVRTSAAAVGMELDSTEGPVEENFGWVIIRCMDGGDPIEYYARRTGPVTARIVENAPANRRQRVDDWVVFDAELVHPAPEDEEERRRFMPTYAEVHLLESGGHAASWLVDGVHPGEEAWAAFSDAVKDRGWKLWTHSADDYQLADTQTDGAPLPGVLFTLAQPQEAPPLALHRFLLEATAGWPHRMCWLRLAEACGQDEQRHLDVIARYGL</sequence>
<dbReference type="EMBL" id="JAUTAS010000001">
    <property type="protein sequence ID" value="MDQ1109328.1"/>
    <property type="molecule type" value="Genomic_DNA"/>
</dbReference>
<accession>A0AAP5AJW1</accession>
<protein>
    <submittedName>
        <fullName evidence="1">Tetratricopeptide (TPR) repeat protein</fullName>
    </submittedName>
</protein>
<organism evidence="1 2">
    <name type="scientific">Stenotrophomonas rhizophila</name>
    <dbReference type="NCBI Taxonomy" id="216778"/>
    <lineage>
        <taxon>Bacteria</taxon>
        <taxon>Pseudomonadati</taxon>
        <taxon>Pseudomonadota</taxon>
        <taxon>Gammaproteobacteria</taxon>
        <taxon>Lysobacterales</taxon>
        <taxon>Lysobacteraceae</taxon>
        <taxon>Stenotrophomonas</taxon>
    </lineage>
</organism>
<evidence type="ECO:0000313" key="2">
    <source>
        <dbReference type="Proteomes" id="UP001226084"/>
    </source>
</evidence>
<evidence type="ECO:0000313" key="1">
    <source>
        <dbReference type="EMBL" id="MDQ1109328.1"/>
    </source>
</evidence>
<dbReference type="Proteomes" id="UP001226084">
    <property type="component" value="Unassembled WGS sequence"/>
</dbReference>